<dbReference type="AlphaFoldDB" id="A0A3M7SAW7"/>
<sequence length="112" mass="13304">MAQHDIMISSIKNVKNNADYLWLIIRPFEREFQARVNRNHVCLPEIRQLGNQSINSSKLNGLNQRSREPTVKINPLPTSAHRTIINEPQSKEDEWEQKRWQLMDEKENIEKQ</sequence>
<feature type="compositionally biased region" description="Polar residues" evidence="1">
    <location>
        <begin position="55"/>
        <end position="64"/>
    </location>
</feature>
<dbReference type="Proteomes" id="UP000276133">
    <property type="component" value="Unassembled WGS sequence"/>
</dbReference>
<feature type="region of interest" description="Disordered" evidence="1">
    <location>
        <begin position="55"/>
        <end position="79"/>
    </location>
</feature>
<organism evidence="2 3">
    <name type="scientific">Brachionus plicatilis</name>
    <name type="common">Marine rotifer</name>
    <name type="synonym">Brachionus muelleri</name>
    <dbReference type="NCBI Taxonomy" id="10195"/>
    <lineage>
        <taxon>Eukaryota</taxon>
        <taxon>Metazoa</taxon>
        <taxon>Spiralia</taxon>
        <taxon>Gnathifera</taxon>
        <taxon>Rotifera</taxon>
        <taxon>Eurotatoria</taxon>
        <taxon>Monogononta</taxon>
        <taxon>Pseudotrocha</taxon>
        <taxon>Ploima</taxon>
        <taxon>Brachionidae</taxon>
        <taxon>Brachionus</taxon>
    </lineage>
</organism>
<proteinExistence type="predicted"/>
<reference evidence="2 3" key="1">
    <citation type="journal article" date="2018" name="Sci. Rep.">
        <title>Genomic signatures of local adaptation to the degree of environmental predictability in rotifers.</title>
        <authorList>
            <person name="Franch-Gras L."/>
            <person name="Hahn C."/>
            <person name="Garcia-Roger E.M."/>
            <person name="Carmona M.J."/>
            <person name="Serra M."/>
            <person name="Gomez A."/>
        </authorList>
    </citation>
    <scope>NUCLEOTIDE SEQUENCE [LARGE SCALE GENOMIC DNA]</scope>
    <source>
        <strain evidence="2">HYR1</strain>
    </source>
</reference>
<evidence type="ECO:0000256" key="1">
    <source>
        <dbReference type="SAM" id="MobiDB-lite"/>
    </source>
</evidence>
<name>A0A3M7SAW7_BRAPC</name>
<accession>A0A3M7SAW7</accession>
<protein>
    <submittedName>
        <fullName evidence="2">Uncharacterized protein</fullName>
    </submittedName>
</protein>
<keyword evidence="3" id="KW-1185">Reference proteome</keyword>
<gene>
    <name evidence="2" type="ORF">BpHYR1_002455</name>
</gene>
<evidence type="ECO:0000313" key="3">
    <source>
        <dbReference type="Proteomes" id="UP000276133"/>
    </source>
</evidence>
<evidence type="ECO:0000313" key="2">
    <source>
        <dbReference type="EMBL" id="RNA32954.1"/>
    </source>
</evidence>
<comment type="caution">
    <text evidence="2">The sequence shown here is derived from an EMBL/GenBank/DDBJ whole genome shotgun (WGS) entry which is preliminary data.</text>
</comment>
<dbReference type="EMBL" id="REGN01001719">
    <property type="protein sequence ID" value="RNA32954.1"/>
    <property type="molecule type" value="Genomic_DNA"/>
</dbReference>